<accession>A0ABN8R0L0</accession>
<keyword evidence="1" id="KW-0812">Transmembrane</keyword>
<protein>
    <submittedName>
        <fullName evidence="2">Uncharacterized protein</fullName>
    </submittedName>
</protein>
<evidence type="ECO:0000313" key="3">
    <source>
        <dbReference type="Proteomes" id="UP001159427"/>
    </source>
</evidence>
<evidence type="ECO:0000313" key="2">
    <source>
        <dbReference type="EMBL" id="CAH3171916.1"/>
    </source>
</evidence>
<keyword evidence="3" id="KW-1185">Reference proteome</keyword>
<evidence type="ECO:0000256" key="1">
    <source>
        <dbReference type="SAM" id="Phobius"/>
    </source>
</evidence>
<gene>
    <name evidence="2" type="ORF">PEVE_00008131</name>
</gene>
<sequence length="72" mass="7496">MDTAVIVAGSITGLLLLIALAFGIFICCLRRKLPDGVPKPPVCTTVKVGCGLITAKLCPCCQKCQYSSIPGD</sequence>
<dbReference type="EMBL" id="CALNXI010001551">
    <property type="protein sequence ID" value="CAH3171916.1"/>
    <property type="molecule type" value="Genomic_DNA"/>
</dbReference>
<feature type="transmembrane region" description="Helical" evidence="1">
    <location>
        <begin position="6"/>
        <end position="29"/>
    </location>
</feature>
<keyword evidence="1" id="KW-1133">Transmembrane helix</keyword>
<proteinExistence type="predicted"/>
<comment type="caution">
    <text evidence="2">The sequence shown here is derived from an EMBL/GenBank/DDBJ whole genome shotgun (WGS) entry which is preliminary data.</text>
</comment>
<name>A0ABN8R0L0_9CNID</name>
<reference evidence="2 3" key="1">
    <citation type="submission" date="2022-05" db="EMBL/GenBank/DDBJ databases">
        <authorList>
            <consortium name="Genoscope - CEA"/>
            <person name="William W."/>
        </authorList>
    </citation>
    <scope>NUCLEOTIDE SEQUENCE [LARGE SCALE GENOMIC DNA]</scope>
</reference>
<dbReference type="Proteomes" id="UP001159427">
    <property type="component" value="Unassembled WGS sequence"/>
</dbReference>
<organism evidence="2 3">
    <name type="scientific">Porites evermanni</name>
    <dbReference type="NCBI Taxonomy" id="104178"/>
    <lineage>
        <taxon>Eukaryota</taxon>
        <taxon>Metazoa</taxon>
        <taxon>Cnidaria</taxon>
        <taxon>Anthozoa</taxon>
        <taxon>Hexacorallia</taxon>
        <taxon>Scleractinia</taxon>
        <taxon>Fungiina</taxon>
        <taxon>Poritidae</taxon>
        <taxon>Porites</taxon>
    </lineage>
</organism>
<keyword evidence="1" id="KW-0472">Membrane</keyword>